<feature type="signal peptide" evidence="1">
    <location>
        <begin position="1"/>
        <end position="19"/>
    </location>
</feature>
<gene>
    <name evidence="2" type="ORF">MAGR_70670</name>
</gene>
<evidence type="ECO:0000313" key="2">
    <source>
        <dbReference type="EMBL" id="GFG55626.1"/>
    </source>
</evidence>
<keyword evidence="1" id="KW-0732">Signal</keyword>
<organism evidence="2 3">
    <name type="scientific">Mycolicibacterium agri</name>
    <name type="common">Mycobacterium agri</name>
    <dbReference type="NCBI Taxonomy" id="36811"/>
    <lineage>
        <taxon>Bacteria</taxon>
        <taxon>Bacillati</taxon>
        <taxon>Actinomycetota</taxon>
        <taxon>Actinomycetes</taxon>
        <taxon>Mycobacteriales</taxon>
        <taxon>Mycobacteriaceae</taxon>
        <taxon>Mycolicibacterium</taxon>
    </lineage>
</organism>
<comment type="caution">
    <text evidence="2">The sequence shown here is derived from an EMBL/GenBank/DDBJ whole genome shotgun (WGS) entry which is preliminary data.</text>
</comment>
<feature type="chain" id="PRO_5039680350" description="PASTA domain-containing protein" evidence="1">
    <location>
        <begin position="20"/>
        <end position="108"/>
    </location>
</feature>
<accession>A0A7I9WEE0</accession>
<reference evidence="2 3" key="1">
    <citation type="journal article" date="2019" name="Emerg. Microbes Infect.">
        <title>Comprehensive subspecies identification of 175 nontuberculous mycobacteria species based on 7547 genomic profiles.</title>
        <authorList>
            <person name="Matsumoto Y."/>
            <person name="Kinjo T."/>
            <person name="Motooka D."/>
            <person name="Nabeya D."/>
            <person name="Jung N."/>
            <person name="Uechi K."/>
            <person name="Horii T."/>
            <person name="Iida T."/>
            <person name="Fujita J."/>
            <person name="Nakamura S."/>
        </authorList>
    </citation>
    <scope>NUCLEOTIDE SEQUENCE [LARGE SCALE GENOMIC DNA]</scope>
    <source>
        <strain evidence="2 3">JCM 6377</strain>
    </source>
</reference>
<dbReference type="EMBL" id="BLKS01000004">
    <property type="protein sequence ID" value="GFG55626.1"/>
    <property type="molecule type" value="Genomic_DNA"/>
</dbReference>
<dbReference type="RefSeq" id="WP_165789263.1">
    <property type="nucleotide sequence ID" value="NZ_BLKS01000004.1"/>
</dbReference>
<protein>
    <recommendedName>
        <fullName evidence="4">PASTA domain-containing protein</fullName>
    </recommendedName>
</protein>
<evidence type="ECO:0000313" key="3">
    <source>
        <dbReference type="Proteomes" id="UP000465302"/>
    </source>
</evidence>
<evidence type="ECO:0000256" key="1">
    <source>
        <dbReference type="SAM" id="SignalP"/>
    </source>
</evidence>
<evidence type="ECO:0008006" key="4">
    <source>
        <dbReference type="Google" id="ProtNLM"/>
    </source>
</evidence>
<dbReference type="Proteomes" id="UP000465302">
    <property type="component" value="Unassembled WGS sequence"/>
</dbReference>
<dbReference type="AlphaFoldDB" id="A0A7I9WEE0"/>
<name>A0A7I9WEE0_MYCAG</name>
<proteinExistence type="predicted"/>
<sequence>MRAAWGMAGGIVIAGLALASGVTATAQPIAPGGAYATIAELEASGYDVNIDRVGNAPLDQCIVTSVRNPQDITRTIWVDNGRKGKHRDRELVTIVVRRTISVSLNCDV</sequence>